<evidence type="ECO:0000313" key="2">
    <source>
        <dbReference type="EMBL" id="TCL41906.1"/>
    </source>
</evidence>
<sequence>MKCPFCDREMEKGYITSDGNAIAWRKERHESALVGKGGGVQLSWNILGGAAAVKNAYHCKGCEKIVIDYSDIQ</sequence>
<name>A0A9X8Y7F4_9FIRM</name>
<gene>
    <name evidence="2" type="ORF">EDD78_11276</name>
</gene>
<dbReference type="RefSeq" id="WP_132085124.1">
    <property type="nucleotide sequence ID" value="NZ_JADNAH010000008.1"/>
</dbReference>
<dbReference type="AlphaFoldDB" id="A0A9X8Y7F4"/>
<dbReference type="InterPro" id="IPR045504">
    <property type="entry name" value="DUF6487"/>
</dbReference>
<dbReference type="EMBL" id="SLUK01000012">
    <property type="protein sequence ID" value="TCL41906.1"/>
    <property type="molecule type" value="Genomic_DNA"/>
</dbReference>
<reference evidence="2 3" key="1">
    <citation type="submission" date="2019-03" db="EMBL/GenBank/DDBJ databases">
        <title>Genomic Encyclopedia of Type Strains, Phase IV (KMG-IV): sequencing the most valuable type-strain genomes for metagenomic binning, comparative biology and taxonomic classification.</title>
        <authorList>
            <person name="Goeker M."/>
        </authorList>
    </citation>
    <scope>NUCLEOTIDE SEQUENCE [LARGE SCALE GENOMIC DNA]</scope>
    <source>
        <strain evidence="2 3">DSM 100433</strain>
    </source>
</reference>
<proteinExistence type="predicted"/>
<evidence type="ECO:0000259" key="1">
    <source>
        <dbReference type="Pfam" id="PF20097"/>
    </source>
</evidence>
<evidence type="ECO:0000313" key="3">
    <source>
        <dbReference type="Proteomes" id="UP000294682"/>
    </source>
</evidence>
<feature type="domain" description="DUF6487" evidence="1">
    <location>
        <begin position="3"/>
        <end position="70"/>
    </location>
</feature>
<keyword evidence="3" id="KW-1185">Reference proteome</keyword>
<dbReference type="Pfam" id="PF20097">
    <property type="entry name" value="DUF6487"/>
    <property type="match status" value="1"/>
</dbReference>
<comment type="caution">
    <text evidence="2">The sequence shown here is derived from an EMBL/GenBank/DDBJ whole genome shotgun (WGS) entry which is preliminary data.</text>
</comment>
<dbReference type="Proteomes" id="UP000294682">
    <property type="component" value="Unassembled WGS sequence"/>
</dbReference>
<accession>A0A9X8Y7F4</accession>
<protein>
    <recommendedName>
        <fullName evidence="1">DUF6487 domain-containing protein</fullName>
    </recommendedName>
</protein>
<organism evidence="2 3">
    <name type="scientific">Harryflintia acetispora</name>
    <dbReference type="NCBI Taxonomy" id="1849041"/>
    <lineage>
        <taxon>Bacteria</taxon>
        <taxon>Bacillati</taxon>
        <taxon>Bacillota</taxon>
        <taxon>Clostridia</taxon>
        <taxon>Eubacteriales</taxon>
        <taxon>Oscillospiraceae</taxon>
        <taxon>Harryflintia</taxon>
    </lineage>
</organism>